<keyword evidence="3" id="KW-1185">Reference proteome</keyword>
<organism evidence="2 3">
    <name type="scientific">Paenibacillus endophyticus</name>
    <dbReference type="NCBI Taxonomy" id="1294268"/>
    <lineage>
        <taxon>Bacteria</taxon>
        <taxon>Bacillati</taxon>
        <taxon>Bacillota</taxon>
        <taxon>Bacilli</taxon>
        <taxon>Bacillales</taxon>
        <taxon>Paenibacillaceae</taxon>
        <taxon>Paenibacillus</taxon>
    </lineage>
</organism>
<gene>
    <name evidence="2" type="ORF">FHS16_001169</name>
</gene>
<dbReference type="EMBL" id="JACHXW010000003">
    <property type="protein sequence ID" value="MBB3151126.1"/>
    <property type="molecule type" value="Genomic_DNA"/>
</dbReference>
<feature type="transmembrane region" description="Helical" evidence="1">
    <location>
        <begin position="12"/>
        <end position="32"/>
    </location>
</feature>
<keyword evidence="1" id="KW-0472">Membrane</keyword>
<dbReference type="Proteomes" id="UP000518605">
    <property type="component" value="Unassembled WGS sequence"/>
</dbReference>
<proteinExistence type="predicted"/>
<keyword evidence="1" id="KW-1133">Transmembrane helix</keyword>
<dbReference type="RefSeq" id="WP_183559828.1">
    <property type="nucleotide sequence ID" value="NZ_CBCSLB010000036.1"/>
</dbReference>
<accession>A0A7W5C4M3</accession>
<sequence>MESQKSGKRSLALPITLIILVFSLIGNVFLYSQFLQHKQQIKHDTGQRIYNAAVSSQQYASEMIPLLDALLQSKTLDERLGLVYNIGKLSGKGSGLTELAAEAAVISDDTAAWDTGVPAMYVSNAEAGLLAAGRYEGVLNDSDAAYVSGLKSSYVALNGVLGKFNANIGETRIAVIRLASGLDWMELAKQSMETMAEQAARPVK</sequence>
<name>A0A7W5C4M3_9BACL</name>
<evidence type="ECO:0000313" key="2">
    <source>
        <dbReference type="EMBL" id="MBB3151126.1"/>
    </source>
</evidence>
<dbReference type="AlphaFoldDB" id="A0A7W5C4M3"/>
<protein>
    <submittedName>
        <fullName evidence="2">Uncharacterized protein</fullName>
    </submittedName>
</protein>
<keyword evidence="1" id="KW-0812">Transmembrane</keyword>
<comment type="caution">
    <text evidence="2">The sequence shown here is derived from an EMBL/GenBank/DDBJ whole genome shotgun (WGS) entry which is preliminary data.</text>
</comment>
<evidence type="ECO:0000256" key="1">
    <source>
        <dbReference type="SAM" id="Phobius"/>
    </source>
</evidence>
<evidence type="ECO:0000313" key="3">
    <source>
        <dbReference type="Proteomes" id="UP000518605"/>
    </source>
</evidence>
<reference evidence="2 3" key="1">
    <citation type="submission" date="2020-08" db="EMBL/GenBank/DDBJ databases">
        <title>Genomic Encyclopedia of Type Strains, Phase III (KMG-III): the genomes of soil and plant-associated and newly described type strains.</title>
        <authorList>
            <person name="Whitman W."/>
        </authorList>
    </citation>
    <scope>NUCLEOTIDE SEQUENCE [LARGE SCALE GENOMIC DNA]</scope>
    <source>
        <strain evidence="2 3">CECT 8234</strain>
    </source>
</reference>